<gene>
    <name evidence="16" type="ORF">SAMN05880501_105175</name>
</gene>
<dbReference type="Gene3D" id="1.10.510.10">
    <property type="entry name" value="Transferase(Phosphotransferase) domain 1"/>
    <property type="match status" value="1"/>
</dbReference>
<dbReference type="EMBL" id="OBMQ01000005">
    <property type="protein sequence ID" value="SOC09074.1"/>
    <property type="molecule type" value="Genomic_DNA"/>
</dbReference>
<evidence type="ECO:0000256" key="12">
    <source>
        <dbReference type="ARBA" id="ARBA00033103"/>
    </source>
</evidence>
<dbReference type="Gene3D" id="3.90.640.10">
    <property type="entry name" value="Actin, Chain A, domain 4"/>
    <property type="match status" value="1"/>
</dbReference>
<dbReference type="InterPro" id="IPR000719">
    <property type="entry name" value="Prot_kinase_dom"/>
</dbReference>
<dbReference type="InterPro" id="IPR029047">
    <property type="entry name" value="HSP70_peptide-bd_sf"/>
</dbReference>
<dbReference type="InterPro" id="IPR018181">
    <property type="entry name" value="Heat_shock_70_CS"/>
</dbReference>
<proteinExistence type="inferred from homology"/>
<dbReference type="GO" id="GO:0005524">
    <property type="term" value="F:ATP binding"/>
    <property type="evidence" value="ECO:0007669"/>
    <property type="project" value="UniProtKB-KW"/>
</dbReference>
<dbReference type="InterPro" id="IPR011009">
    <property type="entry name" value="Kinase-like_dom_sf"/>
</dbReference>
<evidence type="ECO:0000256" key="9">
    <source>
        <dbReference type="ARBA" id="ARBA00023186"/>
    </source>
</evidence>
<evidence type="ECO:0000256" key="5">
    <source>
        <dbReference type="ARBA" id="ARBA00022553"/>
    </source>
</evidence>
<evidence type="ECO:0000256" key="10">
    <source>
        <dbReference type="ARBA" id="ARBA00030019"/>
    </source>
</evidence>
<dbReference type="GO" id="GO:0004672">
    <property type="term" value="F:protein kinase activity"/>
    <property type="evidence" value="ECO:0007669"/>
    <property type="project" value="InterPro"/>
</dbReference>
<dbReference type="PROSITE" id="PS50011">
    <property type="entry name" value="PROTEIN_KINASE_DOM"/>
    <property type="match status" value="1"/>
</dbReference>
<feature type="domain" description="Protein kinase" evidence="15">
    <location>
        <begin position="1"/>
        <end position="185"/>
    </location>
</feature>
<dbReference type="Pfam" id="PF00012">
    <property type="entry name" value="HSP70"/>
    <property type="match status" value="1"/>
</dbReference>
<dbReference type="SUPFAM" id="SSF53067">
    <property type="entry name" value="Actin-like ATPase domain"/>
    <property type="match status" value="2"/>
</dbReference>
<dbReference type="RefSeq" id="WP_097073434.1">
    <property type="nucleotide sequence ID" value="NZ_OBMQ01000005.1"/>
</dbReference>
<evidence type="ECO:0000256" key="6">
    <source>
        <dbReference type="ARBA" id="ARBA00022741"/>
    </source>
</evidence>
<evidence type="ECO:0000256" key="3">
    <source>
        <dbReference type="ARBA" id="ARBA00014415"/>
    </source>
</evidence>
<evidence type="ECO:0000256" key="8">
    <source>
        <dbReference type="ARBA" id="ARBA00023016"/>
    </source>
</evidence>
<dbReference type="Gene3D" id="2.60.34.10">
    <property type="entry name" value="Substrate Binding Domain Of DNAk, Chain A, domain 1"/>
    <property type="match status" value="1"/>
</dbReference>
<evidence type="ECO:0000259" key="15">
    <source>
        <dbReference type="PROSITE" id="PS50011"/>
    </source>
</evidence>
<keyword evidence="8" id="KW-0346">Stress response</keyword>
<keyword evidence="5" id="KW-0597">Phosphoprotein</keyword>
<comment type="similarity">
    <text evidence="2 13">Belongs to the heat shock protein 70 family.</text>
</comment>
<keyword evidence="7 13" id="KW-0067">ATP-binding</keyword>
<dbReference type="InterPro" id="IPR043129">
    <property type="entry name" value="ATPase_NBD"/>
</dbReference>
<keyword evidence="9" id="KW-0143">Chaperone</keyword>
<dbReference type="PROSITE" id="PS00329">
    <property type="entry name" value="HSP70_2"/>
    <property type="match status" value="1"/>
</dbReference>
<evidence type="ECO:0000313" key="17">
    <source>
        <dbReference type="Proteomes" id="UP000219636"/>
    </source>
</evidence>
<evidence type="ECO:0000256" key="14">
    <source>
        <dbReference type="SAM" id="Coils"/>
    </source>
</evidence>
<comment type="function">
    <text evidence="1">Acts as a chaperone.</text>
</comment>
<keyword evidence="17" id="KW-1185">Reference proteome</keyword>
<feature type="coiled-coil region" evidence="14">
    <location>
        <begin position="498"/>
        <end position="529"/>
    </location>
</feature>
<evidence type="ECO:0000256" key="7">
    <source>
        <dbReference type="ARBA" id="ARBA00022840"/>
    </source>
</evidence>
<evidence type="ECO:0000256" key="13">
    <source>
        <dbReference type="RuleBase" id="RU003322"/>
    </source>
</evidence>
<keyword evidence="6 13" id="KW-0547">Nucleotide-binding</keyword>
<dbReference type="SUPFAM" id="SSF100920">
    <property type="entry name" value="Heat shock protein 70kD (HSP70), peptide-binding domain"/>
    <property type="match status" value="1"/>
</dbReference>
<dbReference type="Proteomes" id="UP000219636">
    <property type="component" value="Unassembled WGS sequence"/>
</dbReference>
<dbReference type="SUPFAM" id="SSF56112">
    <property type="entry name" value="Protein kinase-like (PK-like)"/>
    <property type="match status" value="1"/>
</dbReference>
<evidence type="ECO:0000256" key="4">
    <source>
        <dbReference type="ARBA" id="ARBA00017249"/>
    </source>
</evidence>
<dbReference type="PRINTS" id="PR00301">
    <property type="entry name" value="HEATSHOCK70"/>
</dbReference>
<evidence type="ECO:0000256" key="2">
    <source>
        <dbReference type="ARBA" id="ARBA00007381"/>
    </source>
</evidence>
<evidence type="ECO:0000256" key="11">
    <source>
        <dbReference type="ARBA" id="ARBA00030945"/>
    </source>
</evidence>
<dbReference type="PANTHER" id="PTHR19375">
    <property type="entry name" value="HEAT SHOCK PROTEIN 70KDA"/>
    <property type="match status" value="1"/>
</dbReference>
<name>A0A285SM36_9BACL</name>
<dbReference type="GO" id="GO:0140662">
    <property type="term" value="F:ATP-dependent protein folding chaperone"/>
    <property type="evidence" value="ECO:0007669"/>
    <property type="project" value="InterPro"/>
</dbReference>
<evidence type="ECO:0000313" key="16">
    <source>
        <dbReference type="EMBL" id="SOC09074.1"/>
    </source>
</evidence>
<dbReference type="FunFam" id="3.90.640.10:FF:000003">
    <property type="entry name" value="Molecular chaperone DnaK"/>
    <property type="match status" value="1"/>
</dbReference>
<keyword evidence="14" id="KW-0175">Coiled coil</keyword>
<dbReference type="InterPro" id="IPR013126">
    <property type="entry name" value="Hsp_70_fam"/>
</dbReference>
<dbReference type="Gene3D" id="3.30.420.40">
    <property type="match status" value="2"/>
</dbReference>
<evidence type="ECO:0000256" key="1">
    <source>
        <dbReference type="ARBA" id="ARBA00002290"/>
    </source>
</evidence>
<sequence>MTQTKVEEVNFQQLATDYIFEKKTIIECFSLWCHLLQDVANAKKQLKAINQFKLNKKQKWVQSGEEELAVYMSPERIENGRIVNQNKENVYFMGCILFETLFSRTFWREKRIKDEEQFLNYCNTHDLFTVNDQLVENYASKLKGVTKNEVQFIFQLLASMLRIDPNERPQSLKQIAGWIAEDKYFKSNTTFYYAEKEDAQVDQTAYLGIDFGTTNTVVVLAKEGRISEVRIEDSLTIPSAVFFKNPNTLYFGKQALTRGTNYSNSLARSFKSYMQGADGRFPNLCYQDSGEEIRITGMEIAQAFLTWVREQAIKSLQEPLNHVVVTVPAEFDNRQIETIKRATLGAGFTYVAVEREPNAAGYAYLHSTREQFTNHTNILVYDFGGGTFDVSILQRTGEKSFEIIGRDGDRNLGGDLFTNAIIDWLKEKIQEQYFEFTLDDSFNYSTDESKFYSAKSKLFEAAEEAKHALTTKNETTIILRQFPVTETDIVQFMFELTREQYEDRIMEYVERAEKAVKRALEQAEGEKGNIEIHEVVLAGGTSLTPLIQNSVEQFFGKLSNKSQNMSTMIARGASLFAMLEWTSDKEQSLLKQVVTNKVTHDFGVGVKMPNSHHLAFKELVRAGTELPCTVTESFTTETENQETLHVIIGRRSIHEREQATLFSHDAVERIDRIEIHNLTKARANELDIKVTFQFDGIGDLAVSVRILDRKGQVVQQQDLVKHADTL</sequence>
<dbReference type="OrthoDB" id="9766019at2"/>
<protein>
    <recommendedName>
        <fullName evidence="3">Chaperone protein DnaK</fullName>
    </recommendedName>
    <alternativeName>
        <fullName evidence="4">Chaperone protein dnaK</fullName>
    </alternativeName>
    <alternativeName>
        <fullName evidence="12">HSP70</fullName>
    </alternativeName>
    <alternativeName>
        <fullName evidence="11">Heat shock 70 kDa protein</fullName>
    </alternativeName>
    <alternativeName>
        <fullName evidence="10">Heat shock protein 70</fullName>
    </alternativeName>
</protein>
<organism evidence="16 17">
    <name type="scientific">Ureibacillus xyleni</name>
    <dbReference type="NCBI Taxonomy" id="614648"/>
    <lineage>
        <taxon>Bacteria</taxon>
        <taxon>Bacillati</taxon>
        <taxon>Bacillota</taxon>
        <taxon>Bacilli</taxon>
        <taxon>Bacillales</taxon>
        <taxon>Caryophanaceae</taxon>
        <taxon>Ureibacillus</taxon>
    </lineage>
</organism>
<reference evidence="17" key="1">
    <citation type="submission" date="2017-08" db="EMBL/GenBank/DDBJ databases">
        <authorList>
            <person name="Varghese N."/>
            <person name="Submissions S."/>
        </authorList>
    </citation>
    <scope>NUCLEOTIDE SEQUENCE [LARGE SCALE GENOMIC DNA]</scope>
    <source>
        <strain evidence="17">JC22</strain>
    </source>
</reference>
<dbReference type="AlphaFoldDB" id="A0A285SM36"/>
<accession>A0A285SM36</accession>